<keyword evidence="2" id="KW-1185">Reference proteome</keyword>
<dbReference type="RefSeq" id="XP_021286286.1">
    <property type="nucleotide sequence ID" value="XM_021430611.1"/>
</dbReference>
<name>A0A6J1AHJ8_9ROSI</name>
<feature type="compositionally biased region" description="Basic and acidic residues" evidence="1">
    <location>
        <begin position="1"/>
        <end position="15"/>
    </location>
</feature>
<sequence>MGRGASKLDHRKGEMLPKLPPILSRKLEEIRRRRAGATLSKKQLLKDGDEDECASIHHNERKSLSSLSSPEPDEDSIGSAKVAPEPNEPKDMFSDQEVVAQKKRTEQHNNKDNNNAEEEDKEKVEELALEETDAEEYGRFSNVEGSLICPGSPSFRVYYIESLQNKEDNGKDDYMNKGSLSDTDVDAVEIVESGKSTEESVAKIKKRGRKGMKFRRVGRPVKNFLSVKSCYYPSCGGLEISRLIAAKPATT</sequence>
<evidence type="ECO:0000313" key="2">
    <source>
        <dbReference type="Proteomes" id="UP000504621"/>
    </source>
</evidence>
<protein>
    <submittedName>
        <fullName evidence="3">Uncharacterized protein LOC110417996</fullName>
    </submittedName>
</protein>
<feature type="compositionally biased region" description="Basic and acidic residues" evidence="1">
    <location>
        <begin position="54"/>
        <end position="63"/>
    </location>
</feature>
<organism evidence="2 3">
    <name type="scientific">Herrania umbratica</name>
    <dbReference type="NCBI Taxonomy" id="108875"/>
    <lineage>
        <taxon>Eukaryota</taxon>
        <taxon>Viridiplantae</taxon>
        <taxon>Streptophyta</taxon>
        <taxon>Embryophyta</taxon>
        <taxon>Tracheophyta</taxon>
        <taxon>Spermatophyta</taxon>
        <taxon>Magnoliopsida</taxon>
        <taxon>eudicotyledons</taxon>
        <taxon>Gunneridae</taxon>
        <taxon>Pentapetalae</taxon>
        <taxon>rosids</taxon>
        <taxon>malvids</taxon>
        <taxon>Malvales</taxon>
        <taxon>Malvaceae</taxon>
        <taxon>Byttnerioideae</taxon>
        <taxon>Herrania</taxon>
    </lineage>
</organism>
<accession>A0A6J1AHJ8</accession>
<proteinExistence type="predicted"/>
<reference evidence="3" key="1">
    <citation type="submission" date="2025-08" db="UniProtKB">
        <authorList>
            <consortium name="RefSeq"/>
        </authorList>
    </citation>
    <scope>IDENTIFICATION</scope>
    <source>
        <tissue evidence="3">Leaf</tissue>
    </source>
</reference>
<evidence type="ECO:0000313" key="3">
    <source>
        <dbReference type="RefSeq" id="XP_021286286.1"/>
    </source>
</evidence>
<feature type="region of interest" description="Disordered" evidence="1">
    <location>
        <begin position="1"/>
        <end position="127"/>
    </location>
</feature>
<gene>
    <name evidence="3" type="primary">LOC110417996</name>
</gene>
<dbReference type="Proteomes" id="UP000504621">
    <property type="component" value="Unplaced"/>
</dbReference>
<dbReference type="GeneID" id="110417996"/>
<evidence type="ECO:0000256" key="1">
    <source>
        <dbReference type="SAM" id="MobiDB-lite"/>
    </source>
</evidence>
<dbReference type="AlphaFoldDB" id="A0A6J1AHJ8"/>
<dbReference type="OrthoDB" id="1903040at2759"/>